<reference evidence="3" key="1">
    <citation type="journal article" date="2020" name="Nature">
        <title>Giant virus diversity and host interactions through global metagenomics.</title>
        <authorList>
            <person name="Schulz F."/>
            <person name="Roux S."/>
            <person name="Paez-Espino D."/>
            <person name="Jungbluth S."/>
            <person name="Walsh D.A."/>
            <person name="Denef V.J."/>
            <person name="McMahon K.D."/>
            <person name="Konstantinidis K.T."/>
            <person name="Eloe-Fadrosh E.A."/>
            <person name="Kyrpides N.C."/>
            <person name="Woyke T."/>
        </authorList>
    </citation>
    <scope>NUCLEOTIDE SEQUENCE</scope>
    <source>
        <strain evidence="3">GVMAG-M-3300023184-167</strain>
    </source>
</reference>
<dbReference type="GO" id="GO:0008107">
    <property type="term" value="F:galactoside 2-alpha-L-fucosyltransferase activity"/>
    <property type="evidence" value="ECO:0007669"/>
    <property type="project" value="InterPro"/>
</dbReference>
<dbReference type="GO" id="GO:0016020">
    <property type="term" value="C:membrane"/>
    <property type="evidence" value="ECO:0007669"/>
    <property type="project" value="InterPro"/>
</dbReference>
<evidence type="ECO:0000256" key="1">
    <source>
        <dbReference type="ARBA" id="ARBA00022676"/>
    </source>
</evidence>
<name>A0A6C0HSY6_9ZZZZ</name>
<organism evidence="3">
    <name type="scientific">viral metagenome</name>
    <dbReference type="NCBI Taxonomy" id="1070528"/>
    <lineage>
        <taxon>unclassified sequences</taxon>
        <taxon>metagenomes</taxon>
        <taxon>organismal metagenomes</taxon>
    </lineage>
</organism>
<keyword evidence="1" id="KW-0328">Glycosyltransferase</keyword>
<dbReference type="PANTHER" id="PTHR11927:SF9">
    <property type="entry name" value="L-FUCOSYLTRANSFERASE"/>
    <property type="match status" value="1"/>
</dbReference>
<dbReference type="Pfam" id="PF01531">
    <property type="entry name" value="Glyco_transf_11"/>
    <property type="match status" value="1"/>
</dbReference>
<evidence type="ECO:0008006" key="4">
    <source>
        <dbReference type="Google" id="ProtNLM"/>
    </source>
</evidence>
<protein>
    <recommendedName>
        <fullName evidence="4">Glycosyltransferase</fullName>
    </recommendedName>
</protein>
<dbReference type="AlphaFoldDB" id="A0A6C0HSY6"/>
<dbReference type="EMBL" id="MN740006">
    <property type="protein sequence ID" value="QHT83245.1"/>
    <property type="molecule type" value="Genomic_DNA"/>
</dbReference>
<evidence type="ECO:0000313" key="3">
    <source>
        <dbReference type="EMBL" id="QHT83245.1"/>
    </source>
</evidence>
<dbReference type="InterPro" id="IPR002516">
    <property type="entry name" value="Glyco_trans_11"/>
</dbReference>
<dbReference type="CDD" id="cd11301">
    <property type="entry name" value="Fut1_Fut2_like"/>
    <property type="match status" value="1"/>
</dbReference>
<proteinExistence type="predicted"/>
<dbReference type="PANTHER" id="PTHR11927">
    <property type="entry name" value="GALACTOSIDE 2-L-FUCOSYLTRANSFERASE"/>
    <property type="match status" value="1"/>
</dbReference>
<sequence length="279" mass="33153">MITCQLSGGLGNQLFQIFTTLAYSIENNISVMFEYTNETTKYLTLDGEKMRDTYWNTFFVHIINLTTYSLSKNSTIDISSFFPYKEPCFEYTPLPIEIASRNMKLVGYFQSHKYFCKKQQYIFKLLKLTQMQTMVKNIYDEFPFSLETAVSLHFRIGDYQFYEEHPVLPLEYYKKALRRINEKNILYFCQEEDDSLVEMQINVLKEEFPDFLFVKAPNTITDWEQMLLMSCCKHNIIANSTFSWWGAYLNQLETKVVCCPKKWFGTDKIMDIPESWIKI</sequence>
<dbReference type="GO" id="GO:0005975">
    <property type="term" value="P:carbohydrate metabolic process"/>
    <property type="evidence" value="ECO:0007669"/>
    <property type="project" value="InterPro"/>
</dbReference>
<keyword evidence="2" id="KW-0808">Transferase</keyword>
<accession>A0A6C0HSY6</accession>
<evidence type="ECO:0000256" key="2">
    <source>
        <dbReference type="ARBA" id="ARBA00022679"/>
    </source>
</evidence>